<evidence type="ECO:0000313" key="1">
    <source>
        <dbReference type="EMBL" id="GME74194.1"/>
    </source>
</evidence>
<comment type="caution">
    <text evidence="1">The sequence shown here is derived from an EMBL/GenBank/DDBJ whole genome shotgun (WGS) entry which is preliminary data.</text>
</comment>
<evidence type="ECO:0000313" key="2">
    <source>
        <dbReference type="Proteomes" id="UP001165064"/>
    </source>
</evidence>
<reference evidence="1" key="1">
    <citation type="submission" date="2023-04" db="EMBL/GenBank/DDBJ databases">
        <title>Ambrosiozyma monospora NBRC 10751.</title>
        <authorList>
            <person name="Ichikawa N."/>
            <person name="Sato H."/>
            <person name="Tonouchi N."/>
        </authorList>
    </citation>
    <scope>NUCLEOTIDE SEQUENCE</scope>
    <source>
        <strain evidence="1">NBRC 10751</strain>
    </source>
</reference>
<sequence>MSKLCYDYTNETLDRNYFHAHLKNASEYKIDLSTVNRSIPLSAPTLPNMTFAEGYKDTYLAFYENFDNSTYFGAGLLIYFGVVMLLGAIFNFLTKVGVIQKFVHPIINKSRSHVTIPTMFPKGRNARPMGGLKIFEGLFPDRLDSLICLGYTIVHIVFWAYPYHASAAHSYLWASKTAEIRRMVSDRTGIIAFAEVPLLILFAGRNNFLAFCTGFKYSSFIHFHKLVSRFMVIDAIIHSVGYTLIVKARYTTSIKSLYFACGVAATTIAGCIWLFSFYPIRSRQYEIFLYSHIIMAIGFIAMCWYHCRNLGYCEWIVAACTIWVFDRLIRIVRMAFFGWPQAQICLISQDTFKVELERPKSYVTKPGQYAFVYFADPWLWFQNHPLTVYVEGNKLVLYVKVKKGITNKIYKKLIAAGGKYTCGVCLEGPYGESAPVHKYSNALLITGGSGVPGIVNYALTLSKQSKPQNIKFIWVHKTIKDLNFYFEDLLSKFKGTRVIVDIYITRESSLSGAYLGSSTSGSSDEGSVKDDVAKTKERTALPSYINFKLGRPDWEKMLSDEVESFGGGSVGIVACGPPMMMDQLKHYVSKEVCSSDKRIDYFDEYQIW</sequence>
<protein>
    <submittedName>
        <fullName evidence="1">Unnamed protein product</fullName>
    </submittedName>
</protein>
<proteinExistence type="predicted"/>
<keyword evidence="2" id="KW-1185">Reference proteome</keyword>
<organism evidence="1 2">
    <name type="scientific">Ambrosiozyma monospora</name>
    <name type="common">Yeast</name>
    <name type="synonym">Endomycopsis monosporus</name>
    <dbReference type="NCBI Taxonomy" id="43982"/>
    <lineage>
        <taxon>Eukaryota</taxon>
        <taxon>Fungi</taxon>
        <taxon>Dikarya</taxon>
        <taxon>Ascomycota</taxon>
        <taxon>Saccharomycotina</taxon>
        <taxon>Pichiomycetes</taxon>
        <taxon>Pichiales</taxon>
        <taxon>Pichiaceae</taxon>
        <taxon>Ambrosiozyma</taxon>
    </lineage>
</organism>
<name>A0ACB5SVJ1_AMBMO</name>
<dbReference type="EMBL" id="BSXS01000860">
    <property type="protein sequence ID" value="GME74194.1"/>
    <property type="molecule type" value="Genomic_DNA"/>
</dbReference>
<dbReference type="Proteomes" id="UP001165064">
    <property type="component" value="Unassembled WGS sequence"/>
</dbReference>
<gene>
    <name evidence="1" type="ORF">Amon02_000168000</name>
</gene>
<accession>A0ACB5SVJ1</accession>